<feature type="compositionally biased region" description="Basic residues" evidence="8">
    <location>
        <begin position="814"/>
        <end position="827"/>
    </location>
</feature>
<dbReference type="GO" id="GO:1990116">
    <property type="term" value="P:ribosome-associated ubiquitin-dependent protein catabolic process"/>
    <property type="evidence" value="ECO:0007669"/>
    <property type="project" value="TreeGrafter"/>
</dbReference>
<dbReference type="GO" id="GO:0072344">
    <property type="term" value="P:rescue of stalled ribosome"/>
    <property type="evidence" value="ECO:0007669"/>
    <property type="project" value="TreeGrafter"/>
</dbReference>
<feature type="region of interest" description="Disordered" evidence="8">
    <location>
        <begin position="658"/>
        <end position="694"/>
    </location>
</feature>
<sequence length="1127" mass="126801">MKSRFSTVDIAVIVQELRRFLGMRVVNVYDIDNKTYLIRIGKPDEKTVILMESGVRLHSTEFDWPKNPAPSGFSMKLRKHLKGRRFESIQQLGMDRIVDLQFGSGEAAYHIMLELYDRGNLALTDHEYTILTLLRPRTDVTQDAKFAVRETYPISVEKVHFPPTAERLKEILGNGKEGDVLKKMLVPNLDYGPAIIDHALIGAGFVENVKLGKGFSLDTDFERLMSAIQEAESLFMKLISEPCKGYIIQKKDKKPNPKPGEDEEILLYDEFHSFLYHQHESKPNAQFDRFDQAVDEFFSKLECQKMDMKVIQQEKGALKKLDNVRKDHEKRIEGLQKEQEVDILRGQLIETNLNLVDQAILIVRNAVANQIDWTEIWTLVREAQAAGDPVATAIKSLKLDANQITLLLKDPYVAPDDSSDTEETVPIKPMRVDIDLGTSAYGNSRLYFDKKKQAAKKEQKTMEASKKAFKSAEKKTKQTLKDVATAASINKTRKTYWFEKFLWFISSENYLVIGGRDQQQNELVVKKYMRPGDLYVHADLHGASSCIIKNPGGEPVPPKTLNEAGTMAICNSAAWDSKVVTSAWWVYHDQVSKTAPSGEYLTTGSFMIRGRKNYLPPSYLIYGFGFLFKLEESSVDRHLGERKVRTADTDSLSIADSTAGFSSSFGEDDIELDISDGTDDENEEGDDMNERNELENADKMLDSVMETEDEAKESIEVEPTVKQELAIKAETKTSSGVTKTASKEKEVNTPQPDEKEIMFPDTNINLTHVKGDKYELQRDLHAASEASEVTDTFFLGDSTPVVVGEKTSSSTRRITAKQKREMKKQKKSGVTQAGEGGEDEEEEAVSWLKQTQPSPAERKSSANTKKEAGEAKSDESDDNDNNNEETPEGAQQQIGPAKRGQRAKKKKIKEKYADQDEDERRLRMEILASAGTQKEDKKKKGKKGKEPQPSGKKPQQTRPQSALKNQGQMQAKVGVKTEEIKLAENIQELEIRDDEQKVDPAQPSAPHKKDEDVESDGEKEDETNVASDEKVLNSLTGIPLPEDEILYAIPVCAPYSTLLNYKYKVKLMPGSTKKGKAVKTALNMFVHEKTATIREKDLLKIQKDVDLSRNVPGKVKVAAPNLHKNKR</sequence>
<evidence type="ECO:0000259" key="10">
    <source>
        <dbReference type="Pfam" id="PF11923"/>
    </source>
</evidence>
<dbReference type="Gene3D" id="2.30.310.10">
    <property type="entry name" value="ibrinogen binding protein from staphylococcus aureus domain"/>
    <property type="match status" value="1"/>
</dbReference>
<evidence type="ECO:0000256" key="5">
    <source>
        <dbReference type="ARBA" id="ARBA00023054"/>
    </source>
</evidence>
<dbReference type="InterPro" id="IPR008532">
    <property type="entry name" value="NFACT_RNA-bd"/>
</dbReference>
<evidence type="ECO:0000313" key="11">
    <source>
        <dbReference type="EMBL" id="RUS85379.1"/>
    </source>
</evidence>
<dbReference type="InterPro" id="IPR021846">
    <property type="entry name" value="NFACT-C"/>
</dbReference>
<evidence type="ECO:0000256" key="3">
    <source>
        <dbReference type="ARBA" id="ARBA00008318"/>
    </source>
</evidence>
<feature type="compositionally biased region" description="Acidic residues" evidence="8">
    <location>
        <begin position="1012"/>
        <end position="1023"/>
    </location>
</feature>
<comment type="caution">
    <text evidence="11">The sequence shown here is derived from an EMBL/GenBank/DDBJ whole genome shotgun (WGS) entry which is preliminary data.</text>
</comment>
<evidence type="ECO:0000256" key="7">
    <source>
        <dbReference type="SAM" id="Coils"/>
    </source>
</evidence>
<protein>
    <recommendedName>
        <fullName evidence="13">NFACT RNA-binding domain-containing protein</fullName>
    </recommendedName>
</protein>
<dbReference type="FunFam" id="2.30.310.10:FF:000001">
    <property type="entry name" value="Nuclear export mediator factor Nemf"/>
    <property type="match status" value="1"/>
</dbReference>
<feature type="compositionally biased region" description="Acidic residues" evidence="8">
    <location>
        <begin position="875"/>
        <end position="887"/>
    </location>
</feature>
<comment type="similarity">
    <text evidence="3">Belongs to the NEMF family.</text>
</comment>
<accession>A0A433TV17</accession>
<dbReference type="NCBIfam" id="NF041120">
    <property type="entry name" value="RqcH_arch"/>
    <property type="match status" value="1"/>
</dbReference>
<feature type="compositionally biased region" description="Low complexity" evidence="8">
    <location>
        <begin position="947"/>
        <end position="956"/>
    </location>
</feature>
<dbReference type="InterPro" id="IPR051608">
    <property type="entry name" value="RQC_Subunit_NEMF"/>
</dbReference>
<feature type="domain" description="NFACT protein C-terminal" evidence="10">
    <location>
        <begin position="1027"/>
        <end position="1117"/>
    </location>
</feature>
<keyword evidence="12" id="KW-1185">Reference proteome</keyword>
<feature type="region of interest" description="Disordered" evidence="8">
    <location>
        <begin position="726"/>
        <end position="757"/>
    </location>
</feature>
<evidence type="ECO:0000256" key="4">
    <source>
        <dbReference type="ARBA" id="ARBA00022490"/>
    </source>
</evidence>
<feature type="compositionally biased region" description="Basic residues" evidence="8">
    <location>
        <begin position="899"/>
        <end position="909"/>
    </location>
</feature>
<feature type="coiled-coil region" evidence="7">
    <location>
        <begin position="311"/>
        <end position="338"/>
    </location>
</feature>
<dbReference type="EMBL" id="RQTK01000172">
    <property type="protein sequence ID" value="RUS85379.1"/>
    <property type="molecule type" value="Genomic_DNA"/>
</dbReference>
<evidence type="ECO:0000313" key="12">
    <source>
        <dbReference type="Proteomes" id="UP000271974"/>
    </source>
</evidence>
<keyword evidence="5 7" id="KW-0175">Coiled coil</keyword>
<dbReference type="Pfam" id="PF05670">
    <property type="entry name" value="NFACT-R_1"/>
    <property type="match status" value="1"/>
</dbReference>
<evidence type="ECO:0000256" key="8">
    <source>
        <dbReference type="SAM" id="MobiDB-lite"/>
    </source>
</evidence>
<evidence type="ECO:0000256" key="1">
    <source>
        <dbReference type="ARBA" id="ARBA00004123"/>
    </source>
</evidence>
<dbReference type="GO" id="GO:0000049">
    <property type="term" value="F:tRNA binding"/>
    <property type="evidence" value="ECO:0007669"/>
    <property type="project" value="TreeGrafter"/>
</dbReference>
<dbReference type="GO" id="GO:0043023">
    <property type="term" value="F:ribosomal large subunit binding"/>
    <property type="evidence" value="ECO:0007669"/>
    <property type="project" value="TreeGrafter"/>
</dbReference>
<keyword evidence="6" id="KW-0539">Nucleus</keyword>
<dbReference type="OrthoDB" id="207084at2759"/>
<evidence type="ECO:0000256" key="2">
    <source>
        <dbReference type="ARBA" id="ARBA00004496"/>
    </source>
</evidence>
<keyword evidence="4" id="KW-0963">Cytoplasm</keyword>
<feature type="compositionally biased region" description="Basic and acidic residues" evidence="8">
    <location>
        <begin position="856"/>
        <end position="874"/>
    </location>
</feature>
<gene>
    <name evidence="11" type="ORF">EGW08_006864</name>
</gene>
<feature type="compositionally biased region" description="Polar residues" evidence="8">
    <location>
        <begin position="957"/>
        <end position="969"/>
    </location>
</feature>
<dbReference type="Pfam" id="PF11923">
    <property type="entry name" value="NFACT-C"/>
    <property type="match status" value="1"/>
</dbReference>
<dbReference type="Proteomes" id="UP000271974">
    <property type="component" value="Unassembled WGS sequence"/>
</dbReference>
<organism evidence="11 12">
    <name type="scientific">Elysia chlorotica</name>
    <name type="common">Eastern emerald elysia</name>
    <name type="synonym">Sea slug</name>
    <dbReference type="NCBI Taxonomy" id="188477"/>
    <lineage>
        <taxon>Eukaryota</taxon>
        <taxon>Metazoa</taxon>
        <taxon>Spiralia</taxon>
        <taxon>Lophotrochozoa</taxon>
        <taxon>Mollusca</taxon>
        <taxon>Gastropoda</taxon>
        <taxon>Heterobranchia</taxon>
        <taxon>Euthyneura</taxon>
        <taxon>Panpulmonata</taxon>
        <taxon>Sacoglossa</taxon>
        <taxon>Placobranchoidea</taxon>
        <taxon>Plakobranchidae</taxon>
        <taxon>Elysia</taxon>
    </lineage>
</organism>
<feature type="compositionally biased region" description="Basic and acidic residues" evidence="8">
    <location>
        <begin position="741"/>
        <end position="757"/>
    </location>
</feature>
<dbReference type="AlphaFoldDB" id="A0A433TV17"/>
<dbReference type="Pfam" id="PF05833">
    <property type="entry name" value="NFACT_N"/>
    <property type="match status" value="1"/>
</dbReference>
<evidence type="ECO:0000259" key="9">
    <source>
        <dbReference type="Pfam" id="PF05670"/>
    </source>
</evidence>
<proteinExistence type="inferred from homology"/>
<evidence type="ECO:0000256" key="6">
    <source>
        <dbReference type="ARBA" id="ARBA00023242"/>
    </source>
</evidence>
<feature type="compositionally biased region" description="Basic and acidic residues" evidence="8">
    <location>
        <begin position="910"/>
        <end position="924"/>
    </location>
</feature>
<dbReference type="GO" id="GO:0005737">
    <property type="term" value="C:cytoplasm"/>
    <property type="evidence" value="ECO:0007669"/>
    <property type="project" value="UniProtKB-SubCell"/>
</dbReference>
<dbReference type="PANTHER" id="PTHR15239">
    <property type="entry name" value="NUCLEAR EXPORT MEDIATOR FACTOR NEMF"/>
    <property type="match status" value="1"/>
</dbReference>
<reference evidence="11 12" key="1">
    <citation type="submission" date="2019-01" db="EMBL/GenBank/DDBJ databases">
        <title>A draft genome assembly of the solar-powered sea slug Elysia chlorotica.</title>
        <authorList>
            <person name="Cai H."/>
            <person name="Li Q."/>
            <person name="Fang X."/>
            <person name="Li J."/>
            <person name="Curtis N.E."/>
            <person name="Altenburger A."/>
            <person name="Shibata T."/>
            <person name="Feng M."/>
            <person name="Maeda T."/>
            <person name="Schwartz J.A."/>
            <person name="Shigenobu S."/>
            <person name="Lundholm N."/>
            <person name="Nishiyama T."/>
            <person name="Yang H."/>
            <person name="Hasebe M."/>
            <person name="Li S."/>
            <person name="Pierce S.K."/>
            <person name="Wang J."/>
        </authorList>
    </citation>
    <scope>NUCLEOTIDE SEQUENCE [LARGE SCALE GENOMIC DNA]</scope>
    <source>
        <strain evidence="11">EC2010</strain>
        <tissue evidence="11">Whole organism of an adult</tissue>
    </source>
</reference>
<comment type="subcellular location">
    <subcellularLocation>
        <location evidence="2">Cytoplasm</location>
    </subcellularLocation>
    <subcellularLocation>
        <location evidence="1">Nucleus</location>
    </subcellularLocation>
</comment>
<dbReference type="GO" id="GO:1990112">
    <property type="term" value="C:RQC complex"/>
    <property type="evidence" value="ECO:0007669"/>
    <property type="project" value="TreeGrafter"/>
</dbReference>
<dbReference type="GO" id="GO:0005634">
    <property type="term" value="C:nucleus"/>
    <property type="evidence" value="ECO:0007669"/>
    <property type="project" value="UniProtKB-SubCell"/>
</dbReference>
<dbReference type="PANTHER" id="PTHR15239:SF6">
    <property type="entry name" value="RIBOSOME QUALITY CONTROL COMPLEX SUBUNIT NEMF"/>
    <property type="match status" value="1"/>
</dbReference>
<dbReference type="STRING" id="188477.A0A433TV17"/>
<feature type="compositionally biased region" description="Acidic residues" evidence="8">
    <location>
        <begin position="666"/>
        <end position="687"/>
    </location>
</feature>
<evidence type="ECO:0008006" key="13">
    <source>
        <dbReference type="Google" id="ProtNLM"/>
    </source>
</evidence>
<feature type="domain" description="NFACT RNA-binding" evidence="9">
    <location>
        <begin position="500"/>
        <end position="610"/>
    </location>
</feature>
<feature type="region of interest" description="Disordered" evidence="8">
    <location>
        <begin position="802"/>
        <end position="1027"/>
    </location>
</feature>
<name>A0A433TV17_ELYCH</name>